<evidence type="ECO:0000313" key="4">
    <source>
        <dbReference type="Proteomes" id="UP000242770"/>
    </source>
</evidence>
<dbReference type="Proteomes" id="UP000242770">
    <property type="component" value="Unassembled WGS sequence"/>
</dbReference>
<feature type="compositionally biased region" description="Basic residues" evidence="1">
    <location>
        <begin position="469"/>
        <end position="483"/>
    </location>
</feature>
<feature type="compositionally biased region" description="Basic and acidic residues" evidence="1">
    <location>
        <begin position="294"/>
        <end position="303"/>
    </location>
</feature>
<proteinExistence type="predicted"/>
<sequence>MVPVATHLPSFPGQTLHESSLLASGARVGVISDERSTSAFIEKSKELNRPGNANMDQGDVIKVQDESLGGARLEVKSATDEAQLGAPAMAELVSAGAASEALSALQSLAAQAGHQDQLDKDAMMEPSADGNGGENSAKVQPAFDRNEAHQQASTSSDDFRGDEAPADAPSPASSSADAPGSDYDEGEQRSILIDVSMLADVQKEESSTANLAEQSTPDPISVNKPEAIKFERRNDGEMHRVKEVEIGFEQEQSPQPAAPILEDQQVAIQSASAEQHDEQGLSLMVDTIYSEIEHKAAEAEKDPQNNNAADENAGRESTPVQVQAVTYVAVERPESRKLLSRPAEDDDAAISSKRQKLNDSVSTPDPPAPITKDDTATAPEKKQPVKKTAKAPAKPKALPKPKKEPKAKAKGKKAIAKAEPEQPDTKPDSLPVPSDIVGTETAAGASHDAPVDPDQTVPPPGQEPVAQTKKTRKTPARPRKKPVKIVAPVPDELPLNQAPIEASSANSAPIDSLLTHEGPRPEASQQTPAVSEPVAKLKAKRKPKAPSKAKDKAKAVPTDSFEGSPSATTPLVPIALPPRYNLPPQKYSMAKEGKGRIAQLRPAQADGAISELELEPAQQLPSIASFNAEPGCSRKAATLTETDARGSIEHAGHGNAASYRVDPALNSSQQGPMAASAPAPPSHQHLADSNIFISMPPPQYPAQAHWPTRAELVQQQNRALSSLTSAVSMLESEVREWSEGPAGSAVADAYATAQEAKSPATTVANAASLSVAGDDVSDATCLSPTDSSFSKWEPDPTIHPPGWRLPHFDVIDPEVLMTTMRNNTVWTFWDCYLPLGCRDQDLVIVSNDNMAFPCAAWNPCLFSDLFRRVIKNPSRIVSQILHRSVEENRQKLGYKPLACIWIDENWHSTNLLLSFVHPIPSMFLPDRTTCRIVMDLGLRYGVERAVNAARQRTYQLDEEDRADKDKGKGRAREEDLAADVADGAAFGSRE</sequence>
<feature type="region of interest" description="Disordered" evidence="1">
    <location>
        <begin position="294"/>
        <end position="577"/>
    </location>
</feature>
<feature type="region of interest" description="Disordered" evidence="1">
    <location>
        <begin position="663"/>
        <end position="685"/>
    </location>
</feature>
<feature type="region of interest" description="Disordered" evidence="1">
    <location>
        <begin position="145"/>
        <end position="236"/>
    </location>
</feature>
<feature type="compositionally biased region" description="Basic and acidic residues" evidence="1">
    <location>
        <begin position="226"/>
        <end position="236"/>
    </location>
</feature>
<evidence type="ECO:0000313" key="3">
    <source>
        <dbReference type="EMBL" id="CDW98480.1"/>
    </source>
</evidence>
<feature type="compositionally biased region" description="Basic and acidic residues" evidence="1">
    <location>
        <begin position="371"/>
        <end position="383"/>
    </location>
</feature>
<accession>A0A0F7SBT9</accession>
<dbReference type="AlphaFoldDB" id="A0A0F7SBT9"/>
<feature type="compositionally biased region" description="Basic and acidic residues" evidence="1">
    <location>
        <begin position="416"/>
        <end position="427"/>
    </location>
</feature>
<feature type="region of interest" description="Disordered" evidence="1">
    <location>
        <begin position="953"/>
        <end position="990"/>
    </location>
</feature>
<feature type="compositionally biased region" description="Basic and acidic residues" evidence="1">
    <location>
        <begin position="961"/>
        <end position="975"/>
    </location>
</feature>
<keyword evidence="4" id="KW-1185">Reference proteome</keyword>
<protein>
    <submittedName>
        <fullName evidence="3">Uncharacterized protein</fullName>
    </submittedName>
</protein>
<reference evidence="2" key="3">
    <citation type="submission" date="2014-06" db="EMBL/GenBank/DDBJ databases">
        <authorList>
            <person name="Ju J."/>
            <person name="Zhang J."/>
        </authorList>
    </citation>
    <scope>NUCLEOTIDE SEQUENCE</scope>
    <source>
        <strain evidence="2">SscI8</strain>
    </source>
</reference>
<gene>
    <name evidence="3" type="primary">SSCI56240.1</name>
    <name evidence="2" type="ORF">SPSC_01048</name>
</gene>
<dbReference type="EMBL" id="LK056656">
    <property type="protein sequence ID" value="CDU22418.1"/>
    <property type="molecule type" value="Genomic_DNA"/>
</dbReference>
<evidence type="ECO:0000256" key="1">
    <source>
        <dbReference type="SAM" id="MobiDB-lite"/>
    </source>
</evidence>
<reference evidence="3" key="1">
    <citation type="submission" date="2014-06" db="EMBL/GenBank/DDBJ databases">
        <authorList>
            <person name="Berkman J.Paul."/>
        </authorList>
    </citation>
    <scope>NUCLEOTIDE SEQUENCE [LARGE SCALE GENOMIC DNA]</scope>
</reference>
<dbReference type="EMBL" id="CCFA01003356">
    <property type="protein sequence ID" value="CDW98480.1"/>
    <property type="molecule type" value="Genomic_DNA"/>
</dbReference>
<feature type="compositionally biased region" description="Polar residues" evidence="1">
    <location>
        <begin position="207"/>
        <end position="218"/>
    </location>
</feature>
<name>A0A0F7SBT9_9BASI</name>
<reference evidence="4" key="2">
    <citation type="submission" date="2014-06" db="EMBL/GenBank/DDBJ databases">
        <authorList>
            <person name="Berkman P.J."/>
        </authorList>
    </citation>
    <scope>NUCLEOTIDE SEQUENCE [LARGE SCALE GENOMIC DNA]</scope>
</reference>
<dbReference type="OrthoDB" id="2554060at2759"/>
<feature type="compositionally biased region" description="Low complexity" evidence="1">
    <location>
        <begin position="166"/>
        <end position="179"/>
    </location>
</feature>
<feature type="compositionally biased region" description="Basic residues" evidence="1">
    <location>
        <begin position="537"/>
        <end position="547"/>
    </location>
</feature>
<evidence type="ECO:0000313" key="2">
    <source>
        <dbReference type="EMBL" id="CDU22418.1"/>
    </source>
</evidence>
<organism evidence="3 4">
    <name type="scientific">Sporisorium scitamineum</name>
    <dbReference type="NCBI Taxonomy" id="49012"/>
    <lineage>
        <taxon>Eukaryota</taxon>
        <taxon>Fungi</taxon>
        <taxon>Dikarya</taxon>
        <taxon>Basidiomycota</taxon>
        <taxon>Ustilaginomycotina</taxon>
        <taxon>Ustilaginomycetes</taxon>
        <taxon>Ustilaginales</taxon>
        <taxon>Ustilaginaceae</taxon>
        <taxon>Sporisorium</taxon>
    </lineage>
</organism>
<feature type="compositionally biased region" description="Low complexity" evidence="1">
    <location>
        <begin position="667"/>
        <end position="677"/>
    </location>
</feature>